<evidence type="ECO:0000256" key="1">
    <source>
        <dbReference type="SAM" id="MobiDB-lite"/>
    </source>
</evidence>
<dbReference type="AlphaFoldDB" id="A0A9D1WCZ3"/>
<gene>
    <name evidence="2" type="ORF">H9850_03705</name>
</gene>
<reference evidence="2" key="1">
    <citation type="journal article" date="2021" name="PeerJ">
        <title>Extensive microbial diversity within the chicken gut microbiome revealed by metagenomics and culture.</title>
        <authorList>
            <person name="Gilroy R."/>
            <person name="Ravi A."/>
            <person name="Getino M."/>
            <person name="Pursley I."/>
            <person name="Horton D.L."/>
            <person name="Alikhan N.F."/>
            <person name="Baker D."/>
            <person name="Gharbi K."/>
            <person name="Hall N."/>
            <person name="Watson M."/>
            <person name="Adriaenssens E.M."/>
            <person name="Foster-Nyarko E."/>
            <person name="Jarju S."/>
            <person name="Secka A."/>
            <person name="Antonio M."/>
            <person name="Oren A."/>
            <person name="Chaudhuri R.R."/>
            <person name="La Ragione R."/>
            <person name="Hildebrand F."/>
            <person name="Pallen M.J."/>
        </authorList>
    </citation>
    <scope>NUCLEOTIDE SEQUENCE</scope>
    <source>
        <strain evidence="2">USASDec5-558</strain>
    </source>
</reference>
<feature type="region of interest" description="Disordered" evidence="1">
    <location>
        <begin position="274"/>
        <end position="300"/>
    </location>
</feature>
<accession>A0A9D1WCZ3</accession>
<sequence>MSVLYTFDADLDTVLQAASNEDLDPLVEFIQQAQISENLTSSPEFKRFFPDHQRYVHIISHDLRAFGGHAVANLFRRGRGPNYRAVVCDVAKHFKLQFDEEAPLPAIERQLLAHVMKELYGQMTDEQKQLFVSEVQQYQASDTDAQDQKQNFSPIVSTESRDVVVKAIEQANFEALSPKVLTLLSAVVNNTMARVWGTGALITKLGDSLEQSISKLQSIINLPLNWLKQMFNALCELGGPSYRVIVPCVIHIAMLRIKQSSNLLAYQQPSNAPQLSKDIAPEEQQVKAKEDLQAQEDQHS</sequence>
<reference evidence="2" key="2">
    <citation type="submission" date="2021-04" db="EMBL/GenBank/DDBJ databases">
        <authorList>
            <person name="Gilroy R."/>
        </authorList>
    </citation>
    <scope>NUCLEOTIDE SEQUENCE</scope>
    <source>
        <strain evidence="2">USASDec5-558</strain>
    </source>
</reference>
<evidence type="ECO:0000313" key="2">
    <source>
        <dbReference type="EMBL" id="HIX56562.1"/>
    </source>
</evidence>
<proteinExistence type="predicted"/>
<dbReference type="EMBL" id="DXEV01000074">
    <property type="protein sequence ID" value="HIX56562.1"/>
    <property type="molecule type" value="Genomic_DNA"/>
</dbReference>
<feature type="compositionally biased region" description="Basic and acidic residues" evidence="1">
    <location>
        <begin position="284"/>
        <end position="300"/>
    </location>
</feature>
<dbReference type="Proteomes" id="UP000886829">
    <property type="component" value="Unassembled WGS sequence"/>
</dbReference>
<evidence type="ECO:0000313" key="3">
    <source>
        <dbReference type="Proteomes" id="UP000886829"/>
    </source>
</evidence>
<organism evidence="2 3">
    <name type="scientific">Candidatus Anaerobiospirillum pullistercoris</name>
    <dbReference type="NCBI Taxonomy" id="2838452"/>
    <lineage>
        <taxon>Bacteria</taxon>
        <taxon>Pseudomonadati</taxon>
        <taxon>Pseudomonadota</taxon>
        <taxon>Gammaproteobacteria</taxon>
        <taxon>Aeromonadales</taxon>
        <taxon>Succinivibrionaceae</taxon>
        <taxon>Anaerobiospirillum</taxon>
    </lineage>
</organism>
<protein>
    <recommendedName>
        <fullName evidence="4">DUF3944 domain-containing protein</fullName>
    </recommendedName>
</protein>
<comment type="caution">
    <text evidence="2">The sequence shown here is derived from an EMBL/GenBank/DDBJ whole genome shotgun (WGS) entry which is preliminary data.</text>
</comment>
<evidence type="ECO:0008006" key="4">
    <source>
        <dbReference type="Google" id="ProtNLM"/>
    </source>
</evidence>
<name>A0A9D1WCZ3_9GAMM</name>